<protein>
    <recommendedName>
        <fullName evidence="5">Secreted protein</fullName>
    </recommendedName>
</protein>
<evidence type="ECO:0000256" key="1">
    <source>
        <dbReference type="SAM" id="MobiDB-lite"/>
    </source>
</evidence>
<organism evidence="3 4">
    <name type="scientific">Achromobacter seleniivolatilans</name>
    <dbReference type="NCBI Taxonomy" id="3047478"/>
    <lineage>
        <taxon>Bacteria</taxon>
        <taxon>Pseudomonadati</taxon>
        <taxon>Pseudomonadota</taxon>
        <taxon>Betaproteobacteria</taxon>
        <taxon>Burkholderiales</taxon>
        <taxon>Alcaligenaceae</taxon>
        <taxon>Achromobacter</taxon>
    </lineage>
</organism>
<feature type="region of interest" description="Disordered" evidence="1">
    <location>
        <begin position="154"/>
        <end position="175"/>
    </location>
</feature>
<evidence type="ECO:0000313" key="3">
    <source>
        <dbReference type="EMBL" id="WMD18183.1"/>
    </source>
</evidence>
<keyword evidence="4" id="KW-1185">Reference proteome</keyword>
<dbReference type="Proteomes" id="UP001234798">
    <property type="component" value="Chromosome"/>
</dbReference>
<feature type="chain" id="PRO_5045544759" description="Secreted protein" evidence="2">
    <location>
        <begin position="29"/>
        <end position="315"/>
    </location>
</feature>
<accession>A0ABY9LV01</accession>
<proteinExistence type="predicted"/>
<dbReference type="RefSeq" id="WP_306937071.1">
    <property type="nucleotide sequence ID" value="NZ_CP132976.1"/>
</dbReference>
<sequence>MRTQLASLLVSPLLALTVAALQAPAAMASTTVQSLDQTRDAIKTQDARKMYDSEMSGAPQPDGLGIALPPGFSAEFLMQQLAPGQNPKRLLVAGAKPWPQRAGTFVAMVCLAATAERAERLIKFGGGGCSDLSRDEDKNEVWVGVFESTAGSTPKLLARTDGPVDTPTDWSDTDIDLPLDLATQDTDAPMQAKPAEWQRFDLAPYQIRPGEMAFGMRAGWSEGYAGGGASFNALYLFRIDGPHLRVVFAQPMSFVKSIAGDWNPDGTREHDMSDASNTLVILPGKTDGFFNIQLRQQGEKWRRTLKWSGAKQRYE</sequence>
<reference evidence="3 4" key="1">
    <citation type="submission" date="2023-08" db="EMBL/GenBank/DDBJ databases">
        <title>Achromobacter seleniivolatilans sp. nov., isolated from seleniferous soil.</title>
        <authorList>
            <person name="Zhang S."/>
            <person name="Li K."/>
            <person name="Peng J."/>
            <person name="Zhao Q."/>
            <person name="Wang H."/>
            <person name="Guo Y."/>
        </authorList>
    </citation>
    <scope>NUCLEOTIDE SEQUENCE [LARGE SCALE GENOMIC DNA]</scope>
    <source>
        <strain evidence="3 4">R39</strain>
    </source>
</reference>
<keyword evidence="2" id="KW-0732">Signal</keyword>
<dbReference type="EMBL" id="CP132976">
    <property type="protein sequence ID" value="WMD18183.1"/>
    <property type="molecule type" value="Genomic_DNA"/>
</dbReference>
<name>A0ABY9LV01_9BURK</name>
<evidence type="ECO:0000256" key="2">
    <source>
        <dbReference type="SAM" id="SignalP"/>
    </source>
</evidence>
<feature type="signal peptide" evidence="2">
    <location>
        <begin position="1"/>
        <end position="28"/>
    </location>
</feature>
<evidence type="ECO:0008006" key="5">
    <source>
        <dbReference type="Google" id="ProtNLM"/>
    </source>
</evidence>
<evidence type="ECO:0000313" key="4">
    <source>
        <dbReference type="Proteomes" id="UP001234798"/>
    </source>
</evidence>
<gene>
    <name evidence="3" type="ORF">RAS12_16140</name>
</gene>